<dbReference type="Proteomes" id="UP001360560">
    <property type="component" value="Unassembled WGS sequence"/>
</dbReference>
<evidence type="ECO:0000313" key="18">
    <source>
        <dbReference type="Proteomes" id="UP001360560"/>
    </source>
</evidence>
<dbReference type="InterPro" id="IPR017927">
    <property type="entry name" value="FAD-bd_FR_type"/>
</dbReference>
<dbReference type="GO" id="GO:0071949">
    <property type="term" value="F:FAD binding"/>
    <property type="evidence" value="ECO:0007669"/>
    <property type="project" value="TreeGrafter"/>
</dbReference>
<evidence type="ECO:0000256" key="14">
    <source>
        <dbReference type="ARBA" id="ARBA00049433"/>
    </source>
</evidence>
<dbReference type="GO" id="GO:0019825">
    <property type="term" value="F:oxygen binding"/>
    <property type="evidence" value="ECO:0007669"/>
    <property type="project" value="InterPro"/>
</dbReference>
<evidence type="ECO:0000256" key="5">
    <source>
        <dbReference type="ARBA" id="ARBA00022575"/>
    </source>
</evidence>
<name>A0AAV5QDI2_9ASCO</name>
<organism evidence="17 18">
    <name type="scientific">Saccharomycopsis crataegensis</name>
    <dbReference type="NCBI Taxonomy" id="43959"/>
    <lineage>
        <taxon>Eukaryota</taxon>
        <taxon>Fungi</taxon>
        <taxon>Dikarya</taxon>
        <taxon>Ascomycota</taxon>
        <taxon>Saccharomycotina</taxon>
        <taxon>Saccharomycetes</taxon>
        <taxon>Saccharomycopsidaceae</taxon>
        <taxon>Saccharomycopsis</taxon>
    </lineage>
</organism>
<accession>A0AAV5QDI2</accession>
<dbReference type="InterPro" id="IPR000971">
    <property type="entry name" value="Globin"/>
</dbReference>
<evidence type="ECO:0000256" key="10">
    <source>
        <dbReference type="ARBA" id="ARBA00022857"/>
    </source>
</evidence>
<proteinExistence type="inferred from homology"/>
<protein>
    <recommendedName>
        <fullName evidence="4">nitric oxide dioxygenase</fullName>
        <ecNumber evidence="4">1.14.12.17</ecNumber>
    </recommendedName>
</protein>
<dbReference type="InterPro" id="IPR008333">
    <property type="entry name" value="Cbr1-like_FAD-bd_dom"/>
</dbReference>
<dbReference type="Pfam" id="PF00970">
    <property type="entry name" value="FAD_binding_6"/>
    <property type="match status" value="1"/>
</dbReference>
<dbReference type="Pfam" id="PF00175">
    <property type="entry name" value="NAD_binding_1"/>
    <property type="match status" value="1"/>
</dbReference>
<dbReference type="PROSITE" id="PS51384">
    <property type="entry name" value="FAD_FR"/>
    <property type="match status" value="1"/>
</dbReference>
<evidence type="ECO:0000313" key="17">
    <source>
        <dbReference type="EMBL" id="GMM32702.1"/>
    </source>
</evidence>
<dbReference type="PANTHER" id="PTHR43396">
    <property type="entry name" value="FLAVOHEMOPROTEIN"/>
    <property type="match status" value="1"/>
</dbReference>
<dbReference type="InterPro" id="IPR009050">
    <property type="entry name" value="Globin-like_sf"/>
</dbReference>
<reference evidence="17 18" key="1">
    <citation type="journal article" date="2023" name="Elife">
        <title>Identification of key yeast species and microbe-microbe interactions impacting larval growth of Drosophila in the wild.</title>
        <authorList>
            <person name="Mure A."/>
            <person name="Sugiura Y."/>
            <person name="Maeda R."/>
            <person name="Honda K."/>
            <person name="Sakurai N."/>
            <person name="Takahashi Y."/>
            <person name="Watada M."/>
            <person name="Katoh T."/>
            <person name="Gotoh A."/>
            <person name="Gotoh Y."/>
            <person name="Taniguchi I."/>
            <person name="Nakamura K."/>
            <person name="Hayashi T."/>
            <person name="Katayama T."/>
            <person name="Uemura T."/>
            <person name="Hattori Y."/>
        </authorList>
    </citation>
    <scope>NUCLEOTIDE SEQUENCE [LARGE SCALE GENOMIC DNA]</scope>
    <source>
        <strain evidence="17 18">SC-9</strain>
    </source>
</reference>
<dbReference type="PRINTS" id="PR00409">
    <property type="entry name" value="PHDIOXRDTASE"/>
</dbReference>
<dbReference type="GO" id="GO:0046210">
    <property type="term" value="P:nitric oxide catabolic process"/>
    <property type="evidence" value="ECO:0007669"/>
    <property type="project" value="TreeGrafter"/>
</dbReference>
<dbReference type="SUPFAM" id="SSF52343">
    <property type="entry name" value="Ferredoxin reductase-like, C-terminal NADP-linked domain"/>
    <property type="match status" value="1"/>
</dbReference>
<keyword evidence="6" id="KW-0349">Heme</keyword>
<dbReference type="Pfam" id="PF00042">
    <property type="entry name" value="Globin"/>
    <property type="match status" value="1"/>
</dbReference>
<evidence type="ECO:0000256" key="4">
    <source>
        <dbReference type="ARBA" id="ARBA00012229"/>
    </source>
</evidence>
<dbReference type="InterPro" id="IPR001433">
    <property type="entry name" value="OxRdtase_FAD/NAD-bd"/>
</dbReference>
<feature type="domain" description="Globin" evidence="15">
    <location>
        <begin position="12"/>
        <end position="150"/>
    </location>
</feature>
<keyword evidence="12" id="KW-0520">NAD</keyword>
<keyword evidence="7" id="KW-0285">Flavoprotein</keyword>
<dbReference type="GO" id="GO:0046872">
    <property type="term" value="F:metal ion binding"/>
    <property type="evidence" value="ECO:0007669"/>
    <property type="project" value="UniProtKB-KW"/>
</dbReference>
<evidence type="ECO:0000256" key="6">
    <source>
        <dbReference type="ARBA" id="ARBA00022617"/>
    </source>
</evidence>
<dbReference type="PANTHER" id="PTHR43396:SF3">
    <property type="entry name" value="FLAVOHEMOPROTEIN"/>
    <property type="match status" value="1"/>
</dbReference>
<sequence length="385" mass="43994">MSAAPQLYEIKDLTIPQKDLIKASIPILESSGVDLTKAFYNYMLETYAEVKPFFNETNQKNFRQPKVLAFALLNYAKNIDDLAPLTAFVQQIVTKHVGLQIKAEHYPIVGNSLISTMGKLLGPEIATPEFVTAWSTAYGNLAQILINAEWEQYQKQPWNGFKEFTVTKIEEEAKDIKSVYFTPSDGSKISLPLHGQYLGFRFTIPGDDIEKSREYSISQYPNSNEYRISVKKLDEGKVSTYINEQLKAGDKFKVAPPNGTFTYQDFTNDVLLFAGGIGITPIIPILEKALASNRKVTLFYSNKSQEQRPFGEYFKELQGKYNNFTFNEFFSNENNRLSAKDFEFSHKDFDVYMLGPIGYMDFVREELKKHDITEIRSEFFGPTNV</sequence>
<evidence type="ECO:0000256" key="13">
    <source>
        <dbReference type="ARBA" id="ARBA00048649"/>
    </source>
</evidence>
<evidence type="ECO:0000256" key="2">
    <source>
        <dbReference type="ARBA" id="ARBA00001974"/>
    </source>
</evidence>
<comment type="cofactor">
    <cofactor evidence="1">
        <name>heme b</name>
        <dbReference type="ChEBI" id="CHEBI:60344"/>
    </cofactor>
</comment>
<evidence type="ECO:0000256" key="7">
    <source>
        <dbReference type="ARBA" id="ARBA00022630"/>
    </source>
</evidence>
<evidence type="ECO:0000259" key="15">
    <source>
        <dbReference type="PROSITE" id="PS01033"/>
    </source>
</evidence>
<comment type="cofactor">
    <cofactor evidence="2">
        <name>FAD</name>
        <dbReference type="ChEBI" id="CHEBI:57692"/>
    </cofactor>
</comment>
<evidence type="ECO:0000256" key="9">
    <source>
        <dbReference type="ARBA" id="ARBA00022827"/>
    </source>
</evidence>
<dbReference type="Gene3D" id="3.40.50.80">
    <property type="entry name" value="Nucleotide-binding domain of ferredoxin-NADP reductase (FNR) module"/>
    <property type="match status" value="1"/>
</dbReference>
<dbReference type="EC" id="1.14.12.17" evidence="4"/>
<comment type="catalytic activity">
    <reaction evidence="14">
        <text>2 nitric oxide + NADPH + 2 O2 = 2 nitrate + NADP(+) + H(+)</text>
        <dbReference type="Rhea" id="RHEA:19465"/>
        <dbReference type="ChEBI" id="CHEBI:15378"/>
        <dbReference type="ChEBI" id="CHEBI:15379"/>
        <dbReference type="ChEBI" id="CHEBI:16480"/>
        <dbReference type="ChEBI" id="CHEBI:17632"/>
        <dbReference type="ChEBI" id="CHEBI:57783"/>
        <dbReference type="ChEBI" id="CHEBI:58349"/>
        <dbReference type="EC" id="1.14.12.17"/>
    </reaction>
</comment>
<dbReference type="CDD" id="cd19754">
    <property type="entry name" value="FHb_fungal-globin"/>
    <property type="match status" value="1"/>
</dbReference>
<dbReference type="GO" id="GO:0009636">
    <property type="term" value="P:response to toxic substance"/>
    <property type="evidence" value="ECO:0007669"/>
    <property type="project" value="UniProtKB-KW"/>
</dbReference>
<keyword evidence="11" id="KW-0408">Iron</keyword>
<comment type="caution">
    <text evidence="17">The sequence shown here is derived from an EMBL/GenBank/DDBJ whole genome shotgun (WGS) entry which is preliminary data.</text>
</comment>
<comment type="similarity">
    <text evidence="3">In the C-terminal section; belongs to the flavoprotein pyridine nucleotide cytochrome reductase family.</text>
</comment>
<dbReference type="GeneID" id="90070681"/>
<dbReference type="AlphaFoldDB" id="A0AAV5QDI2"/>
<evidence type="ECO:0000256" key="8">
    <source>
        <dbReference type="ARBA" id="ARBA00022723"/>
    </source>
</evidence>
<evidence type="ECO:0000256" key="12">
    <source>
        <dbReference type="ARBA" id="ARBA00023027"/>
    </source>
</evidence>
<dbReference type="GO" id="GO:0020037">
    <property type="term" value="F:heme binding"/>
    <property type="evidence" value="ECO:0007669"/>
    <property type="project" value="InterPro"/>
</dbReference>
<dbReference type="InterPro" id="IPR017938">
    <property type="entry name" value="Riboflavin_synthase-like_b-brl"/>
</dbReference>
<dbReference type="RefSeq" id="XP_064849702.1">
    <property type="nucleotide sequence ID" value="XM_064993630.1"/>
</dbReference>
<dbReference type="GO" id="GO:0071500">
    <property type="term" value="P:cellular response to nitrosative stress"/>
    <property type="evidence" value="ECO:0007669"/>
    <property type="project" value="TreeGrafter"/>
</dbReference>
<dbReference type="Gene3D" id="1.10.490.10">
    <property type="entry name" value="Globins"/>
    <property type="match status" value="1"/>
</dbReference>
<gene>
    <name evidence="17" type="ORF">DASC09_000270</name>
</gene>
<evidence type="ECO:0000256" key="1">
    <source>
        <dbReference type="ARBA" id="ARBA00001970"/>
    </source>
</evidence>
<keyword evidence="9" id="KW-0274">FAD</keyword>
<dbReference type="InterPro" id="IPR012292">
    <property type="entry name" value="Globin/Proto"/>
</dbReference>
<dbReference type="Gene3D" id="2.40.30.10">
    <property type="entry name" value="Translation factors"/>
    <property type="match status" value="1"/>
</dbReference>
<dbReference type="SUPFAM" id="SSF46458">
    <property type="entry name" value="Globin-like"/>
    <property type="match status" value="1"/>
</dbReference>
<keyword evidence="10" id="KW-0521">NADP</keyword>
<comment type="catalytic activity">
    <reaction evidence="13">
        <text>2 nitric oxide + NADH + 2 O2 = 2 nitrate + NAD(+) + H(+)</text>
        <dbReference type="Rhea" id="RHEA:19469"/>
        <dbReference type="ChEBI" id="CHEBI:15378"/>
        <dbReference type="ChEBI" id="CHEBI:15379"/>
        <dbReference type="ChEBI" id="CHEBI:16480"/>
        <dbReference type="ChEBI" id="CHEBI:17632"/>
        <dbReference type="ChEBI" id="CHEBI:57540"/>
        <dbReference type="ChEBI" id="CHEBI:57945"/>
        <dbReference type="EC" id="1.14.12.17"/>
    </reaction>
</comment>
<keyword evidence="5" id="KW-0216">Detoxification</keyword>
<dbReference type="PROSITE" id="PS01033">
    <property type="entry name" value="GLOBIN"/>
    <property type="match status" value="1"/>
</dbReference>
<dbReference type="SUPFAM" id="SSF63380">
    <property type="entry name" value="Riboflavin synthase domain-like"/>
    <property type="match status" value="1"/>
</dbReference>
<evidence type="ECO:0000256" key="11">
    <source>
        <dbReference type="ARBA" id="ARBA00023004"/>
    </source>
</evidence>
<evidence type="ECO:0000256" key="3">
    <source>
        <dbReference type="ARBA" id="ARBA00006401"/>
    </source>
</evidence>
<evidence type="ECO:0000259" key="16">
    <source>
        <dbReference type="PROSITE" id="PS51384"/>
    </source>
</evidence>
<dbReference type="GO" id="GO:0008941">
    <property type="term" value="F:nitric oxide dioxygenase NAD(P)H activity"/>
    <property type="evidence" value="ECO:0007669"/>
    <property type="project" value="UniProtKB-EC"/>
</dbReference>
<feature type="domain" description="FAD-binding FR-type" evidence="16">
    <location>
        <begin position="159"/>
        <end position="264"/>
    </location>
</feature>
<keyword evidence="18" id="KW-1185">Reference proteome</keyword>
<dbReference type="FunFam" id="1.10.490.10:FF:000003">
    <property type="entry name" value="Flavohemoprotein"/>
    <property type="match status" value="1"/>
</dbReference>
<dbReference type="EMBL" id="BTFZ01000001">
    <property type="protein sequence ID" value="GMM32702.1"/>
    <property type="molecule type" value="Genomic_DNA"/>
</dbReference>
<dbReference type="InterPro" id="IPR039261">
    <property type="entry name" value="FNR_nucleotide-bd"/>
</dbReference>
<keyword evidence="8" id="KW-0479">Metal-binding</keyword>